<dbReference type="RefSeq" id="WP_161442353.1">
    <property type="nucleotide sequence ID" value="NZ_WXWW01000030.1"/>
</dbReference>
<dbReference type="Proteomes" id="UP000465712">
    <property type="component" value="Unassembled WGS sequence"/>
</dbReference>
<dbReference type="EMBL" id="WXWW01000030">
    <property type="protein sequence ID" value="NAW63891.1"/>
    <property type="molecule type" value="Genomic_DNA"/>
</dbReference>
<reference evidence="2 3" key="1">
    <citation type="submission" date="2017-05" db="EMBL/GenBank/DDBJ databases">
        <title>High clonality and local adaptation shapes Vibrionaceae linages within an endangered oasis.</title>
        <authorList>
            <person name="Vazquez-Rosas-Landa M."/>
        </authorList>
    </citation>
    <scope>NUCLEOTIDE SEQUENCE [LARGE SCALE GENOMIC DNA]</scope>
    <source>
        <strain evidence="2 3">P46_P4S1P180</strain>
    </source>
</reference>
<gene>
    <name evidence="2" type="ORF">CAG72_01560</name>
</gene>
<name>A0A7X4W824_9GAMM</name>
<evidence type="ECO:0000313" key="2">
    <source>
        <dbReference type="EMBL" id="NAW63891.1"/>
    </source>
</evidence>
<evidence type="ECO:0000256" key="1">
    <source>
        <dbReference type="SAM" id="MobiDB-lite"/>
    </source>
</evidence>
<proteinExistence type="predicted"/>
<evidence type="ECO:0000313" key="3">
    <source>
        <dbReference type="Proteomes" id="UP000465712"/>
    </source>
</evidence>
<comment type="caution">
    <text evidence="2">The sequence shown here is derived from an EMBL/GenBank/DDBJ whole genome shotgun (WGS) entry which is preliminary data.</text>
</comment>
<accession>A0A7X4W824</accession>
<evidence type="ECO:0008006" key="4">
    <source>
        <dbReference type="Google" id="ProtNLM"/>
    </source>
</evidence>
<dbReference type="SUPFAM" id="SSF88874">
    <property type="entry name" value="Receptor-binding domain of short tail fibre protein gp12"/>
    <property type="match status" value="1"/>
</dbReference>
<feature type="region of interest" description="Disordered" evidence="1">
    <location>
        <begin position="59"/>
        <end position="81"/>
    </location>
</feature>
<dbReference type="AlphaFoldDB" id="A0A7X4W824"/>
<protein>
    <recommendedName>
        <fullName evidence="4">Phage tail collar domain-containing protein</fullName>
    </recommendedName>
</protein>
<organism evidence="2 3">
    <name type="scientific">Photobacterium halotolerans</name>
    <dbReference type="NCBI Taxonomy" id="265726"/>
    <lineage>
        <taxon>Bacteria</taxon>
        <taxon>Pseudomonadati</taxon>
        <taxon>Pseudomonadota</taxon>
        <taxon>Gammaproteobacteria</taxon>
        <taxon>Vibrionales</taxon>
        <taxon>Vibrionaceae</taxon>
        <taxon>Photobacterium</taxon>
    </lineage>
</organism>
<sequence>MARLHGSGGGSWKSGDIKIHNGPLESIPLGWVLCDGQNGTPDLCDRALVGAGRAYSPNQTFGTDSRATGNHTLSSNQLPSSSMTYQRTSNFQISSISNAGVANRSVPNNGWSAYAETGRSSPRTLGLRLHNASTYVSTPGSGQSHNHGHVDVRQKSVAVIWIMKL</sequence>